<evidence type="ECO:0000313" key="6">
    <source>
        <dbReference type="EMBL" id="TQD29251.1"/>
    </source>
</evidence>
<dbReference type="GO" id="GO:0016491">
    <property type="term" value="F:oxidoreductase activity"/>
    <property type="evidence" value="ECO:0007669"/>
    <property type="project" value="UniProtKB-ARBA"/>
</dbReference>
<dbReference type="RefSeq" id="WP_154808276.1">
    <property type="nucleotide sequence ID" value="NZ_VIAQ01000002.1"/>
</dbReference>
<dbReference type="PANTHER" id="PTHR43687">
    <property type="entry name" value="ADENYLYLSULFATE REDUCTASE, BETA SUBUNIT"/>
    <property type="match status" value="1"/>
</dbReference>
<dbReference type="EMBL" id="VIAQ01000002">
    <property type="protein sequence ID" value="TQD29251.1"/>
    <property type="molecule type" value="Genomic_DNA"/>
</dbReference>
<keyword evidence="2" id="KW-0479">Metal-binding</keyword>
<sequence>MFNSYKENTLQYYPEKCINCLLCTNVCPHGVFTKGEKHVELKKPELCMECGACAGNCPVQAIEVQSGVGCAWAMISAALKGKDMDSEACCCGEDGCCQ</sequence>
<comment type="caution">
    <text evidence="6">The sequence shown here is derived from an EMBL/GenBank/DDBJ whole genome shotgun (WGS) entry which is preliminary data.</text>
</comment>
<dbReference type="OrthoDB" id="23833at2157"/>
<feature type="domain" description="4Fe-4S ferredoxin-type" evidence="5">
    <location>
        <begin position="37"/>
        <end position="67"/>
    </location>
</feature>
<gene>
    <name evidence="6" type="ORF">FKV42_00405</name>
</gene>
<evidence type="ECO:0000256" key="2">
    <source>
        <dbReference type="ARBA" id="ARBA00022723"/>
    </source>
</evidence>
<evidence type="ECO:0000256" key="4">
    <source>
        <dbReference type="ARBA" id="ARBA00023014"/>
    </source>
</evidence>
<dbReference type="PROSITE" id="PS00198">
    <property type="entry name" value="4FE4S_FER_1"/>
    <property type="match status" value="1"/>
</dbReference>
<evidence type="ECO:0000313" key="7">
    <source>
        <dbReference type="Proteomes" id="UP000319335"/>
    </source>
</evidence>
<dbReference type="NCBIfam" id="NF040864">
    <property type="entry name" value="HgcB_ferredoxin"/>
    <property type="match status" value="1"/>
</dbReference>
<dbReference type="PANTHER" id="PTHR43687:SF4">
    <property type="entry name" value="BLR5484 PROTEIN"/>
    <property type="match status" value="1"/>
</dbReference>
<dbReference type="GO" id="GO:0051539">
    <property type="term" value="F:4 iron, 4 sulfur cluster binding"/>
    <property type="evidence" value="ECO:0007669"/>
    <property type="project" value="UniProtKB-KW"/>
</dbReference>
<keyword evidence="4" id="KW-0411">Iron-sulfur</keyword>
<dbReference type="InterPro" id="IPR017900">
    <property type="entry name" value="4Fe4S_Fe_S_CS"/>
</dbReference>
<dbReference type="InterPro" id="IPR050572">
    <property type="entry name" value="Fe-S_Ferredoxin"/>
</dbReference>
<keyword evidence="3" id="KW-0408">Iron</keyword>
<dbReference type="Proteomes" id="UP000319335">
    <property type="component" value="Unassembled WGS sequence"/>
</dbReference>
<evidence type="ECO:0000259" key="5">
    <source>
        <dbReference type="PROSITE" id="PS51379"/>
    </source>
</evidence>
<dbReference type="AlphaFoldDB" id="A0A7Z8P3M5"/>
<feature type="domain" description="4Fe-4S ferredoxin-type" evidence="5">
    <location>
        <begin position="8"/>
        <end position="36"/>
    </location>
</feature>
<organism evidence="6 7">
    <name type="scientific">Methanolobus vulcani</name>
    <dbReference type="NCBI Taxonomy" id="38026"/>
    <lineage>
        <taxon>Archaea</taxon>
        <taxon>Methanobacteriati</taxon>
        <taxon>Methanobacteriota</taxon>
        <taxon>Stenosarchaea group</taxon>
        <taxon>Methanomicrobia</taxon>
        <taxon>Methanosarcinales</taxon>
        <taxon>Methanosarcinaceae</taxon>
        <taxon>Methanolobus</taxon>
    </lineage>
</organism>
<dbReference type="Pfam" id="PF13187">
    <property type="entry name" value="Fer4_9"/>
    <property type="match status" value="1"/>
</dbReference>
<keyword evidence="7" id="KW-1185">Reference proteome</keyword>
<dbReference type="PROSITE" id="PS51379">
    <property type="entry name" value="4FE4S_FER_2"/>
    <property type="match status" value="2"/>
</dbReference>
<dbReference type="InterPro" id="IPR017896">
    <property type="entry name" value="4Fe4S_Fe-S-bd"/>
</dbReference>
<proteinExistence type="predicted"/>
<accession>A0A7Z8P3M5</accession>
<dbReference type="Gene3D" id="3.30.70.20">
    <property type="match status" value="1"/>
</dbReference>
<dbReference type="GO" id="GO:0046872">
    <property type="term" value="F:metal ion binding"/>
    <property type="evidence" value="ECO:0007669"/>
    <property type="project" value="UniProtKB-KW"/>
</dbReference>
<protein>
    <submittedName>
        <fullName evidence="6">4Fe-4S dicluster domain-containing protein</fullName>
    </submittedName>
</protein>
<keyword evidence="1" id="KW-0004">4Fe-4S</keyword>
<name>A0A7Z8P3M5_9EURY</name>
<evidence type="ECO:0000256" key="3">
    <source>
        <dbReference type="ARBA" id="ARBA00023004"/>
    </source>
</evidence>
<reference evidence="6 7" key="1">
    <citation type="submission" date="2019-06" db="EMBL/GenBank/DDBJ databases">
        <title>Draft genome sequence of Methanolobus vulcani B1d.</title>
        <authorList>
            <person name="Creighbaum A.J."/>
            <person name="Ticak T."/>
            <person name="Hariraju D."/>
            <person name="Arivett B.A."/>
            <person name="Ferguson D.J.Jr."/>
        </authorList>
    </citation>
    <scope>NUCLEOTIDE SEQUENCE [LARGE SCALE GENOMIC DNA]</scope>
    <source>
        <strain evidence="6 7">B1d</strain>
    </source>
</reference>
<dbReference type="SUPFAM" id="SSF54862">
    <property type="entry name" value="4Fe-4S ferredoxins"/>
    <property type="match status" value="1"/>
</dbReference>
<evidence type="ECO:0000256" key="1">
    <source>
        <dbReference type="ARBA" id="ARBA00022485"/>
    </source>
</evidence>